<dbReference type="PANTHER" id="PTHR10009:SF18">
    <property type="entry name" value="PROTEIN YELLOW-LIKE PROTEIN"/>
    <property type="match status" value="1"/>
</dbReference>
<keyword evidence="5" id="KW-1185">Reference proteome</keyword>
<dbReference type="Gene3D" id="2.120.10.30">
    <property type="entry name" value="TolB, C-terminal domain"/>
    <property type="match status" value="1"/>
</dbReference>
<evidence type="ECO:0000256" key="3">
    <source>
        <dbReference type="SAM" id="SignalP"/>
    </source>
</evidence>
<name>A0A444WAH6_9FLAO</name>
<dbReference type="EMBL" id="JUIW01000006">
    <property type="protein sequence ID" value="RYJ42802.1"/>
    <property type="molecule type" value="Genomic_DNA"/>
</dbReference>
<dbReference type="RefSeq" id="WP_129751032.1">
    <property type="nucleotide sequence ID" value="NZ_JUIW01000006.1"/>
</dbReference>
<dbReference type="OrthoDB" id="9797664at2"/>
<evidence type="ECO:0000256" key="2">
    <source>
        <dbReference type="ARBA" id="ARBA00022525"/>
    </source>
</evidence>
<proteinExistence type="predicted"/>
<dbReference type="SUPFAM" id="SSF63829">
    <property type="entry name" value="Calcium-dependent phosphotriesterase"/>
    <property type="match status" value="1"/>
</dbReference>
<feature type="signal peptide" evidence="3">
    <location>
        <begin position="1"/>
        <end position="22"/>
    </location>
</feature>
<dbReference type="PANTHER" id="PTHR10009">
    <property type="entry name" value="PROTEIN YELLOW-RELATED"/>
    <property type="match status" value="1"/>
</dbReference>
<comment type="caution">
    <text evidence="4">The sequence shown here is derived from an EMBL/GenBank/DDBJ whole genome shotgun (WGS) entry which is preliminary data.</text>
</comment>
<gene>
    <name evidence="4" type="ORF">NU09_1901</name>
</gene>
<dbReference type="AlphaFoldDB" id="A0A444WAH6"/>
<keyword evidence="2" id="KW-0964">Secreted</keyword>
<protein>
    <submittedName>
        <fullName evidence="4">Major royal jelly protein</fullName>
    </submittedName>
</protein>
<comment type="subcellular location">
    <subcellularLocation>
        <location evidence="1">Secreted</location>
    </subcellularLocation>
</comment>
<organism evidence="4 5">
    <name type="scientific">Flavobacterium beibuense</name>
    <dbReference type="NCBI Taxonomy" id="657326"/>
    <lineage>
        <taxon>Bacteria</taxon>
        <taxon>Pseudomonadati</taxon>
        <taxon>Bacteroidota</taxon>
        <taxon>Flavobacteriia</taxon>
        <taxon>Flavobacteriales</taxon>
        <taxon>Flavobacteriaceae</taxon>
        <taxon>Flavobacterium</taxon>
    </lineage>
</organism>
<sequence>MKYKLLLLTVLLSLLVAGCNKRPDQGAAPSLTTADASGDTTKSPVLEEVFSDSTYQLTGVAVSPEGRVFTNYPYWLERHANSVVEIRDGKPLPYPDTKWNSFKKGDPGSTTFVCVQAVVADEKGYLWIVDAAGIGLGPVYKNANKVVKVRLSDNSIERIYRFPEQVAGADSYLNDIRVDNSNGYAYMTSSSNGGIVVLNIVSGESRLVLQDDSSVKSDPSYHFTFKGKEFSMADGSIPKIHSDGIALSPDKAWLYYKPLTDDKLYRVETKLLRDFATPLRTIADKVQDLGHFVTTDGMVFDKAGNLYFGDLERSSIVRIAPDLEMHTLITDPENLIWPDSYSISQDGYLYISLSQIQLMPWFNNNVDKKEKPYRIVRLKI</sequence>
<dbReference type="InterPro" id="IPR011042">
    <property type="entry name" value="6-blade_b-propeller_TolB-like"/>
</dbReference>
<keyword evidence="3" id="KW-0732">Signal</keyword>
<accession>A0A444WAH6</accession>
<evidence type="ECO:0000313" key="5">
    <source>
        <dbReference type="Proteomes" id="UP000289775"/>
    </source>
</evidence>
<dbReference type="Proteomes" id="UP000289775">
    <property type="component" value="Unassembled WGS sequence"/>
</dbReference>
<evidence type="ECO:0000313" key="4">
    <source>
        <dbReference type="EMBL" id="RYJ42802.1"/>
    </source>
</evidence>
<dbReference type="InterPro" id="IPR017996">
    <property type="entry name" value="MRJP/yellow-related"/>
</dbReference>
<reference evidence="4 5" key="1">
    <citation type="submission" date="2014-12" db="EMBL/GenBank/DDBJ databases">
        <title>Genome sequence of Flavobacterium beibuense RSKm HC5.</title>
        <authorList>
            <person name="Kim J.F."/>
            <person name="Song J.Y."/>
            <person name="Kwak M.-J."/>
            <person name="Lee S.-W."/>
        </authorList>
    </citation>
    <scope>NUCLEOTIDE SEQUENCE [LARGE SCALE GENOMIC DNA]</scope>
    <source>
        <strain evidence="4 5">RSKm HC5</strain>
    </source>
</reference>
<dbReference type="GO" id="GO:0005576">
    <property type="term" value="C:extracellular region"/>
    <property type="evidence" value="ECO:0007669"/>
    <property type="project" value="UniProtKB-SubCell"/>
</dbReference>
<feature type="chain" id="PRO_5019278691" evidence="3">
    <location>
        <begin position="23"/>
        <end position="380"/>
    </location>
</feature>
<dbReference type="PROSITE" id="PS51257">
    <property type="entry name" value="PROKAR_LIPOPROTEIN"/>
    <property type="match status" value="1"/>
</dbReference>
<dbReference type="Pfam" id="PF03022">
    <property type="entry name" value="MRJP"/>
    <property type="match status" value="1"/>
</dbReference>
<evidence type="ECO:0000256" key="1">
    <source>
        <dbReference type="ARBA" id="ARBA00004613"/>
    </source>
</evidence>